<comment type="caution">
    <text evidence="2">The sequence shown here is derived from an EMBL/GenBank/DDBJ whole genome shotgun (WGS) entry which is preliminary data.</text>
</comment>
<dbReference type="InterPro" id="IPR016903">
    <property type="entry name" value="Nucleolar_cplx-assoc_3"/>
</dbReference>
<feature type="region of interest" description="Disordered" evidence="1">
    <location>
        <begin position="1"/>
        <end position="41"/>
    </location>
</feature>
<dbReference type="PANTHER" id="PTHR14428">
    <property type="entry name" value="NUCLEOLAR COMPLEX PROTEIN 3"/>
    <property type="match status" value="1"/>
</dbReference>
<keyword evidence="3" id="KW-1185">Reference proteome</keyword>
<dbReference type="Proteomes" id="UP001230268">
    <property type="component" value="Unassembled WGS sequence"/>
</dbReference>
<dbReference type="GO" id="GO:0006270">
    <property type="term" value="P:DNA replication initiation"/>
    <property type="evidence" value="ECO:0007669"/>
    <property type="project" value="TreeGrafter"/>
</dbReference>
<dbReference type="GO" id="GO:0003682">
    <property type="term" value="F:chromatin binding"/>
    <property type="evidence" value="ECO:0007669"/>
    <property type="project" value="TreeGrafter"/>
</dbReference>
<name>A0AAD8LH57_BABGI</name>
<accession>A0AAD8LH57</accession>
<reference evidence="2" key="1">
    <citation type="submission" date="2023-08" db="EMBL/GenBank/DDBJ databases">
        <title>Draft sequence of the Babesia gibsoni genome.</title>
        <authorList>
            <person name="Yamagishi J.Y."/>
            <person name="Xuan X.X."/>
        </authorList>
    </citation>
    <scope>NUCLEOTIDE SEQUENCE</scope>
    <source>
        <strain evidence="2">Azabu</strain>
    </source>
</reference>
<sequence>MPSIKPKINIKKKRRQEQPQANVARKKQSRPIKSDSDPSRAKAPDFNVVRLVTLESYKKVIAKVCSEAVSNPENGFGGVFKLFDIVALKGGGTDELKAYVKNLALRSLVAVTTHLIPRISYELLEEGGQDADGNTNSVSKKKEKASGNPKVKGSTASSLVEVECTISKNVVQLRDRLVDYCAQQLQTEPHVIVPMIARLTSADAKPQAKLLKLCMQCCNLEDEALIDVCLENLKEVMDRASISDLEKALKIILDENNVHAGVLRIINGIPIIKRQHSFEILNEKSSASNKHVEELLVTVITFYLRILANCKGDNLDECLNGLARYGVLVNEVIQKEILGKMKSIMQKANTLRPFTHVRVLQAATMLTRSLNVKSDWIIQEFTRIIPTTAPYLCQGQTLEEGDFVHFSEPCYTRDIIKTIHVVAHHAISSGTVSGTEDLVRFVQEVIGQALISDSAVAQAIVLEVCRILQKTPKIVGILDTEGIVFSVLSKRATSFWEIELLLSHVCPEIALNTKNLKHNSANGSLDRLKLASDIGRKGEGTSKQDALFCGYDINEILMCDEAHMFSKYKPAND</sequence>
<dbReference type="GO" id="GO:0005730">
    <property type="term" value="C:nucleolus"/>
    <property type="evidence" value="ECO:0007669"/>
    <property type="project" value="TreeGrafter"/>
</dbReference>
<gene>
    <name evidence="2" type="ORF">BgAZ_300980</name>
</gene>
<feature type="compositionally biased region" description="Basic and acidic residues" evidence="1">
    <location>
        <begin position="32"/>
        <end position="41"/>
    </location>
</feature>
<dbReference type="PANTHER" id="PTHR14428:SF5">
    <property type="entry name" value="NUCLEOLAR COMPLEX PROTEIN 3 HOMOLOG"/>
    <property type="match status" value="1"/>
</dbReference>
<evidence type="ECO:0000313" key="3">
    <source>
        <dbReference type="Proteomes" id="UP001230268"/>
    </source>
</evidence>
<dbReference type="AlphaFoldDB" id="A0AAD8LH57"/>
<organism evidence="2 3">
    <name type="scientific">Babesia gibsoni</name>
    <dbReference type="NCBI Taxonomy" id="33632"/>
    <lineage>
        <taxon>Eukaryota</taxon>
        <taxon>Sar</taxon>
        <taxon>Alveolata</taxon>
        <taxon>Apicomplexa</taxon>
        <taxon>Aconoidasida</taxon>
        <taxon>Piroplasmida</taxon>
        <taxon>Babesiidae</taxon>
        <taxon>Babesia</taxon>
    </lineage>
</organism>
<evidence type="ECO:0000313" key="2">
    <source>
        <dbReference type="EMBL" id="KAK1442580.1"/>
    </source>
</evidence>
<evidence type="ECO:0000256" key="1">
    <source>
        <dbReference type="SAM" id="MobiDB-lite"/>
    </source>
</evidence>
<proteinExistence type="predicted"/>
<dbReference type="EMBL" id="JAVEPI010000003">
    <property type="protein sequence ID" value="KAK1442580.1"/>
    <property type="molecule type" value="Genomic_DNA"/>
</dbReference>
<protein>
    <submittedName>
        <fullName evidence="2">Uncharacterized protein</fullName>
    </submittedName>
</protein>
<feature type="region of interest" description="Disordered" evidence="1">
    <location>
        <begin position="130"/>
        <end position="152"/>
    </location>
</feature>